<keyword evidence="1" id="KW-1133">Transmembrane helix</keyword>
<protein>
    <recommendedName>
        <fullName evidence="2">GH16 domain-containing protein</fullName>
    </recommendedName>
</protein>
<dbReference type="AlphaFoldDB" id="A0A9P8L6U1"/>
<evidence type="ECO:0000259" key="2">
    <source>
        <dbReference type="PROSITE" id="PS51762"/>
    </source>
</evidence>
<keyword evidence="1" id="KW-0472">Membrane</keyword>
<keyword evidence="1" id="KW-0812">Transmembrane</keyword>
<dbReference type="InterPro" id="IPR050546">
    <property type="entry name" value="Glycosyl_Hydrlase_16"/>
</dbReference>
<dbReference type="InterPro" id="IPR000757">
    <property type="entry name" value="Beta-glucanase-like"/>
</dbReference>
<organism evidence="3 4">
    <name type="scientific">Trichoglossum hirsutum</name>
    <dbReference type="NCBI Taxonomy" id="265104"/>
    <lineage>
        <taxon>Eukaryota</taxon>
        <taxon>Fungi</taxon>
        <taxon>Dikarya</taxon>
        <taxon>Ascomycota</taxon>
        <taxon>Pezizomycotina</taxon>
        <taxon>Geoglossomycetes</taxon>
        <taxon>Geoglossales</taxon>
        <taxon>Geoglossaceae</taxon>
        <taxon>Trichoglossum</taxon>
    </lineage>
</organism>
<dbReference type="PROSITE" id="PS51762">
    <property type="entry name" value="GH16_2"/>
    <property type="match status" value="1"/>
</dbReference>
<dbReference type="GO" id="GO:0004553">
    <property type="term" value="F:hydrolase activity, hydrolyzing O-glycosyl compounds"/>
    <property type="evidence" value="ECO:0007669"/>
    <property type="project" value="InterPro"/>
</dbReference>
<sequence>MKNKDPREKWVTIIPLIGLTVGIALAGFLVYDGIRSVVNHKYCPVLSEDFSGSSLNDRIWTKEVEAGGFGNGQFDMTTGSDENVFIRDGQLWIKPTLQDQKLIETNNVIDLSADGTCTSKVSSNCMTATNITNGTIVSPVKSARINTKKGASIKFGRVEVRARLPTGDWLWPAIWMMPVEDTYGEWPRSGEIDIVESRGNNYSYAQGGNNIVSSTLHWGPSQANDAWWRTNVKRSALHTTYSKSYHTFGLEWSEKYLFTYVDTRLLQVLYTNFDEPLWQRGNFPPSDSNGTRLQDMWSQTGRYSTPFDQEFFLIINVAVGGTNGWFEDGKSGKPWVDHSPTAKRDFWNARDKWYPTWQNEGAMVIDSVKMWQQCD</sequence>
<reference evidence="3" key="1">
    <citation type="submission" date="2021-03" db="EMBL/GenBank/DDBJ databases">
        <title>Comparative genomics and phylogenomic investigation of the class Geoglossomycetes provide insights into ecological specialization and systematics.</title>
        <authorList>
            <person name="Melie T."/>
            <person name="Pirro S."/>
            <person name="Miller A.N."/>
            <person name="Quandt A."/>
        </authorList>
    </citation>
    <scope>NUCLEOTIDE SEQUENCE</scope>
    <source>
        <strain evidence="3">CAQ_001_2017</strain>
    </source>
</reference>
<feature type="domain" description="GH16" evidence="2">
    <location>
        <begin position="48"/>
        <end position="375"/>
    </location>
</feature>
<dbReference type="Proteomes" id="UP000750711">
    <property type="component" value="Unassembled WGS sequence"/>
</dbReference>
<evidence type="ECO:0000313" key="3">
    <source>
        <dbReference type="EMBL" id="KAH0551179.1"/>
    </source>
</evidence>
<dbReference type="FunFam" id="2.60.120.200:FF:000178">
    <property type="entry name" value="Glycoside hydrolase family 16 protein"/>
    <property type="match status" value="1"/>
</dbReference>
<comment type="caution">
    <text evidence="3">The sequence shown here is derived from an EMBL/GenBank/DDBJ whole genome shotgun (WGS) entry which is preliminary data.</text>
</comment>
<dbReference type="PANTHER" id="PTHR10963">
    <property type="entry name" value="GLYCOSYL HYDROLASE-RELATED"/>
    <property type="match status" value="1"/>
</dbReference>
<proteinExistence type="predicted"/>
<dbReference type="GO" id="GO:0005975">
    <property type="term" value="P:carbohydrate metabolic process"/>
    <property type="evidence" value="ECO:0007669"/>
    <property type="project" value="InterPro"/>
</dbReference>
<evidence type="ECO:0000256" key="1">
    <source>
        <dbReference type="SAM" id="Phobius"/>
    </source>
</evidence>
<dbReference type="SUPFAM" id="SSF49899">
    <property type="entry name" value="Concanavalin A-like lectins/glucanases"/>
    <property type="match status" value="1"/>
</dbReference>
<keyword evidence="4" id="KW-1185">Reference proteome</keyword>
<dbReference type="PANTHER" id="PTHR10963:SF62">
    <property type="entry name" value="GLUCAN 1,3-BETA-GLUCOSIDASE"/>
    <property type="match status" value="1"/>
</dbReference>
<dbReference type="Gene3D" id="2.60.120.200">
    <property type="match status" value="1"/>
</dbReference>
<evidence type="ECO:0000313" key="4">
    <source>
        <dbReference type="Proteomes" id="UP000750711"/>
    </source>
</evidence>
<accession>A0A9P8L6U1</accession>
<dbReference type="EMBL" id="JAGHQM010002147">
    <property type="protein sequence ID" value="KAH0551179.1"/>
    <property type="molecule type" value="Genomic_DNA"/>
</dbReference>
<gene>
    <name evidence="3" type="ORF">GP486_007491</name>
</gene>
<dbReference type="InterPro" id="IPR013320">
    <property type="entry name" value="ConA-like_dom_sf"/>
</dbReference>
<feature type="transmembrane region" description="Helical" evidence="1">
    <location>
        <begin position="12"/>
        <end position="31"/>
    </location>
</feature>
<name>A0A9P8L6U1_9PEZI</name>
<dbReference type="Pfam" id="PF00722">
    <property type="entry name" value="Glyco_hydro_16"/>
    <property type="match status" value="1"/>
</dbReference>